<proteinExistence type="inferred from homology"/>
<evidence type="ECO:0000313" key="6">
    <source>
        <dbReference type="EMBL" id="EFJ52271.1"/>
    </source>
</evidence>
<dbReference type="OrthoDB" id="1924787at2759"/>
<dbReference type="Proteomes" id="UP000001058">
    <property type="component" value="Unassembled WGS sequence"/>
</dbReference>
<sequence>MDLVAGGIRRGLWGAQLQVSHRRQQLGFQLPKVKHDISDKVYIANRVSTEDDGHALRQRCALARGTWCGQYLQQQPLVPRPAPRGGKECPNACSGWGNCNYDTGICECPAGRTGADCGQELKRPCSNRYRHPHEFNVTTAVGHLGGDNHDLNPQEPGWLASRCYGQQCALLLTGIEQPRSGLSGYCLDDIAMCTCGLDSKYRHWGRPMTDSCMIGHDKDGAVLEWGRPYIKYDDVYGPNGWCNSPKPVLNCGCAWDGNAWPCDGSRRFEPFCVNQCTGHGDCYMGFCRCHPGWYGQDCSRKKAGMELDEGYLSQRPWLRGTVVVPPASLPEPQMPTQMRPLIYVYDMPPAYHSRMLQYRIGSDACMWRRFSEANDTYLLSMTYSVEVYLHEMMLQSEHRTFDPEEADFFYVPMYITCFMWPVMGWADFPWWHAPLAHTRPMHVSNMILEAYEWLSTTFPWWNRRGGRDHIWLMAPDEGACYMPTVVYNSSIILTHWGRMDPDHKSGSAFDQDIYDKDLPVAQFKGWRGLDWMEKSRPHLCYNPEKDLVIPAFKSPDHFQESPLLGAPPLERDILLYFRGDVGEGRRDHYSRGIRQKLFQFAHWGKWAEKYKIYIGTGETIGGSYSEHLARSKFCLVAPGDGWSARAEDAILHGCVPLVVMDGVHAVFESILDWDSFSIRIREDNQALQAIPELLTAISPERLAKMQRNLARVWHRFAYATGPVMRSHYRASSENIVRNYPREILEASYKLSQRDSPLRPVTDFPFQEDAFSTIMQWLYHRIDKTR</sequence>
<dbReference type="PROSITE" id="PS01186">
    <property type="entry name" value="EGF_2"/>
    <property type="match status" value="1"/>
</dbReference>
<dbReference type="PROSITE" id="PS50026">
    <property type="entry name" value="EGF_3"/>
    <property type="match status" value="1"/>
</dbReference>
<dbReference type="FunCoup" id="D8TIX0">
    <property type="interactions" value="143"/>
</dbReference>
<dbReference type="InterPro" id="IPR004263">
    <property type="entry name" value="Exostosin"/>
</dbReference>
<dbReference type="GO" id="GO:0016757">
    <property type="term" value="F:glycosyltransferase activity"/>
    <property type="evidence" value="ECO:0007669"/>
    <property type="project" value="InterPro"/>
</dbReference>
<organism evidence="7">
    <name type="scientific">Volvox carteri f. nagariensis</name>
    <dbReference type="NCBI Taxonomy" id="3068"/>
    <lineage>
        <taxon>Eukaryota</taxon>
        <taxon>Viridiplantae</taxon>
        <taxon>Chlorophyta</taxon>
        <taxon>core chlorophytes</taxon>
        <taxon>Chlorophyceae</taxon>
        <taxon>CS clade</taxon>
        <taxon>Chlamydomonadales</taxon>
        <taxon>Volvocaceae</taxon>
        <taxon>Volvox</taxon>
    </lineage>
</organism>
<evidence type="ECO:0000256" key="1">
    <source>
        <dbReference type="ARBA" id="ARBA00004323"/>
    </source>
</evidence>
<dbReference type="PANTHER" id="PTHR11062">
    <property type="entry name" value="EXOSTOSIN HEPARAN SULFATE GLYCOSYLTRANSFERASE -RELATED"/>
    <property type="match status" value="1"/>
</dbReference>
<evidence type="ECO:0000256" key="4">
    <source>
        <dbReference type="PROSITE-ProRule" id="PRU00076"/>
    </source>
</evidence>
<dbReference type="Pfam" id="PF23106">
    <property type="entry name" value="EGF_Teneurin"/>
    <property type="match status" value="1"/>
</dbReference>
<evidence type="ECO:0000256" key="2">
    <source>
        <dbReference type="ARBA" id="ARBA00010271"/>
    </source>
</evidence>
<comment type="caution">
    <text evidence="4">Lacks conserved residue(s) required for the propagation of feature annotation.</text>
</comment>
<evidence type="ECO:0000259" key="5">
    <source>
        <dbReference type="PROSITE" id="PS50026"/>
    </source>
</evidence>
<dbReference type="InParanoid" id="D8TIX0"/>
<comment type="similarity">
    <text evidence="2">Belongs to the glycosyltransferase 47 family.</text>
</comment>
<dbReference type="RefSeq" id="XP_002946344.1">
    <property type="nucleotide sequence ID" value="XM_002946298.1"/>
</dbReference>
<keyword evidence="4" id="KW-0245">EGF-like domain</keyword>
<name>D8TIX0_VOLCA</name>
<feature type="domain" description="EGF-like" evidence="5">
    <location>
        <begin position="85"/>
        <end position="118"/>
    </location>
</feature>
<evidence type="ECO:0000313" key="7">
    <source>
        <dbReference type="Proteomes" id="UP000001058"/>
    </source>
</evidence>
<feature type="disulfide bond" evidence="4">
    <location>
        <begin position="89"/>
        <end position="99"/>
    </location>
</feature>
<reference evidence="6 7" key="1">
    <citation type="journal article" date="2010" name="Science">
        <title>Genomic analysis of organismal complexity in the multicellular green alga Volvox carteri.</title>
        <authorList>
            <person name="Prochnik S.E."/>
            <person name="Umen J."/>
            <person name="Nedelcu A.M."/>
            <person name="Hallmann A."/>
            <person name="Miller S.M."/>
            <person name="Nishii I."/>
            <person name="Ferris P."/>
            <person name="Kuo A."/>
            <person name="Mitros T."/>
            <person name="Fritz-Laylin L.K."/>
            <person name="Hellsten U."/>
            <person name="Chapman J."/>
            <person name="Simakov O."/>
            <person name="Rensing S.A."/>
            <person name="Terry A."/>
            <person name="Pangilinan J."/>
            <person name="Kapitonov V."/>
            <person name="Jurka J."/>
            <person name="Salamov A."/>
            <person name="Shapiro H."/>
            <person name="Schmutz J."/>
            <person name="Grimwood J."/>
            <person name="Lindquist E."/>
            <person name="Lucas S."/>
            <person name="Grigoriev I.V."/>
            <person name="Schmitt R."/>
            <person name="Kirk D."/>
            <person name="Rokhsar D.S."/>
        </authorList>
    </citation>
    <scope>NUCLEOTIDE SEQUENCE [LARGE SCALE GENOMIC DNA]</scope>
    <source>
        <strain evidence="7">f. Nagariensis / Eve</strain>
    </source>
</reference>
<dbReference type="EMBL" id="GL378324">
    <property type="protein sequence ID" value="EFJ52271.1"/>
    <property type="molecule type" value="Genomic_DNA"/>
</dbReference>
<dbReference type="PROSITE" id="PS00022">
    <property type="entry name" value="EGF_1"/>
    <property type="match status" value="2"/>
</dbReference>
<dbReference type="Pfam" id="PF03016">
    <property type="entry name" value="Exostosin_GT47"/>
    <property type="match status" value="1"/>
</dbReference>
<keyword evidence="6" id="KW-0808">Transferase</keyword>
<evidence type="ECO:0000256" key="3">
    <source>
        <dbReference type="ARBA" id="ARBA00023034"/>
    </source>
</evidence>
<dbReference type="AlphaFoldDB" id="D8TIX0"/>
<keyword evidence="3" id="KW-0333">Golgi apparatus</keyword>
<accession>D8TIX0</accession>
<dbReference type="eggNOG" id="KOG1021">
    <property type="taxonomic scope" value="Eukaryota"/>
</dbReference>
<dbReference type="STRING" id="3068.D8TIX0"/>
<keyword evidence="7" id="KW-1185">Reference proteome</keyword>
<dbReference type="InterPro" id="IPR040911">
    <property type="entry name" value="Exostosin_GT47"/>
</dbReference>
<feature type="disulfide bond" evidence="4">
    <location>
        <begin position="108"/>
        <end position="117"/>
    </location>
</feature>
<dbReference type="FunFam" id="2.10.25.10:FF:000026">
    <property type="entry name" value="Teneurin transmembrane protein 2"/>
    <property type="match status" value="1"/>
</dbReference>
<gene>
    <name evidence="6" type="primary">elg15</name>
    <name evidence="6" type="ORF">VOLCADRAFT_86526</name>
</gene>
<comment type="subcellular location">
    <subcellularLocation>
        <location evidence="1">Golgi apparatus membrane</location>
        <topology evidence="1">Single-pass type II membrane protein</topology>
    </subcellularLocation>
</comment>
<dbReference type="InterPro" id="IPR000742">
    <property type="entry name" value="EGF"/>
</dbReference>
<protein>
    <submittedName>
        <fullName evidence="6">Acetylglucosaminyltransferase</fullName>
    </submittedName>
</protein>
<dbReference type="KEGG" id="vcn:VOLCADRAFT_86526"/>
<dbReference type="GeneID" id="9622039"/>
<keyword evidence="4" id="KW-1015">Disulfide bond</keyword>
<dbReference type="GO" id="GO:0000139">
    <property type="term" value="C:Golgi membrane"/>
    <property type="evidence" value="ECO:0007669"/>
    <property type="project" value="UniProtKB-SubCell"/>
</dbReference>
<dbReference type="PANTHER" id="PTHR11062:SF268">
    <property type="entry name" value="FAMILY PROTEIN, PUTATIVE, EXPRESSED-RELATED"/>
    <property type="match status" value="1"/>
</dbReference>
<dbReference type="Gene3D" id="2.10.25.10">
    <property type="entry name" value="Laminin"/>
    <property type="match status" value="1"/>
</dbReference>